<sequence>MKKILNYLPLVPLTLTACSQKPAQEEVKRPNILFIMTDDHTTQAISAYGSEFANTPNIDRIAHEGARFDNCFVTNALSGPSRACILTGKFGHINGFTDNSQVFDGSQKTFPKLLRENGYQTAIIGKWHLISEPQGFDFYSILTGQHEQGDYYDPDFLENGKDIVEKGYATDIITDKALTYLKEQRDKNKPFAMMVHHKAPHRNWMAAERHLGYYNDVTFPEPFNLFDDYATRSKAPKEQDCNIANTLTDYWDLKLATEEELASNDFPDKRFQGVYNRMPESTKKRWNEVYAERIHKFRNTKMTEKELVREKFQSYMRDYMSTTLAVDEGIGKLLDYLEETGELDNTLIIYTSDQGFFLGEHGFFDKRFMYEECQRMPLVMRYPKLIKAGTKAEAFAMNVDFAPTFLDLAGVEKQDDIQGTSLLPIFQNEGKAPEGWRDAVYYHYFEYPAEHSVKRHYGVRTDRYKLIHFYNDINEWEMYDLENDPHEMNNIYGKADVKEIQNHLKVRLDELRVQYNDTIQ</sequence>
<dbReference type="PROSITE" id="PS51257">
    <property type="entry name" value="PROKAR_LIPOPROTEIN"/>
    <property type="match status" value="1"/>
</dbReference>
<dbReference type="PROSITE" id="PS00149">
    <property type="entry name" value="SULFATASE_2"/>
    <property type="match status" value="1"/>
</dbReference>
<proteinExistence type="inferred from homology"/>
<reference evidence="4 5" key="1">
    <citation type="journal article" date="2011" name="Stand. Genomic Sci.">
        <title>Non-contiguous finished genome sequence of Bacteroides coprosuis type strain (PC139).</title>
        <authorList>
            <person name="Land M."/>
            <person name="Held B."/>
            <person name="Gronow S."/>
            <person name="Abt B."/>
            <person name="Lucas S."/>
            <person name="Del Rio T.G."/>
            <person name="Nolan M."/>
            <person name="Tice H."/>
            <person name="Cheng J.F."/>
            <person name="Pitluck S."/>
            <person name="Liolios K."/>
            <person name="Pagani I."/>
            <person name="Ivanova N."/>
            <person name="Mavromatis K."/>
            <person name="Mikhailova N."/>
            <person name="Pati A."/>
            <person name="Tapia R."/>
            <person name="Han C."/>
            <person name="Goodwin L."/>
            <person name="Chen A."/>
            <person name="Palaniappan K."/>
            <person name="Hauser L."/>
            <person name="Brambilla E.M."/>
            <person name="Rohde M."/>
            <person name="Goker M."/>
            <person name="Detter J.C."/>
            <person name="Woyke T."/>
            <person name="Bristow J."/>
            <person name="Eisen J.A."/>
            <person name="Markowitz V."/>
            <person name="Hugenholtz P."/>
            <person name="Kyrpides N.C."/>
            <person name="Klenk H.P."/>
            <person name="Lapidus A."/>
        </authorList>
    </citation>
    <scope>NUCLEOTIDE SEQUENCE</scope>
    <source>
        <strain evidence="4 5">DSM 18011</strain>
    </source>
</reference>
<feature type="domain" description="N-sulphoglucosamine sulphohydrolase C-terminal" evidence="3">
    <location>
        <begin position="359"/>
        <end position="513"/>
    </location>
</feature>
<organism evidence="4 5">
    <name type="scientific">Bacteroides coprosuis DSM 18011</name>
    <dbReference type="NCBI Taxonomy" id="679937"/>
    <lineage>
        <taxon>Bacteria</taxon>
        <taxon>Pseudomonadati</taxon>
        <taxon>Bacteroidota</taxon>
        <taxon>Bacteroidia</taxon>
        <taxon>Bacteroidales</taxon>
        <taxon>Bacteroidaceae</taxon>
        <taxon>Bacteroides</taxon>
    </lineage>
</organism>
<evidence type="ECO:0000313" key="4">
    <source>
        <dbReference type="EMBL" id="EGJ72164.1"/>
    </source>
</evidence>
<dbReference type="AlphaFoldDB" id="F3ZSL2"/>
<dbReference type="PROSITE" id="PS00523">
    <property type="entry name" value="SULFATASE_1"/>
    <property type="match status" value="1"/>
</dbReference>
<dbReference type="EMBL" id="CM001167">
    <property type="protein sequence ID" value="EGJ72164.1"/>
    <property type="molecule type" value="Genomic_DNA"/>
</dbReference>
<evidence type="ECO:0000313" key="5">
    <source>
        <dbReference type="Proteomes" id="UP000018439"/>
    </source>
</evidence>
<protein>
    <submittedName>
        <fullName evidence="4">N-acetylglucosamine-6-sulfatase</fullName>
        <ecNumber evidence="4">3.1.6.14</ecNumber>
    </submittedName>
</protein>
<dbReference type="Pfam" id="PF16347">
    <property type="entry name" value="SGSH_C"/>
    <property type="match status" value="1"/>
</dbReference>
<name>F3ZSL2_9BACE</name>
<accession>F3ZSL2</accession>
<dbReference type="Proteomes" id="UP000018439">
    <property type="component" value="Chromosome"/>
</dbReference>
<dbReference type="EC" id="3.1.6.14" evidence="4"/>
<dbReference type="OrthoDB" id="9765065at2"/>
<dbReference type="CDD" id="cd16031">
    <property type="entry name" value="G6S_like"/>
    <property type="match status" value="1"/>
</dbReference>
<dbReference type="Gene3D" id="3.40.720.10">
    <property type="entry name" value="Alkaline Phosphatase, subunit A"/>
    <property type="match status" value="2"/>
</dbReference>
<keyword evidence="5" id="KW-1185">Reference proteome</keyword>
<dbReference type="InterPro" id="IPR024607">
    <property type="entry name" value="Sulfatase_CS"/>
</dbReference>
<dbReference type="PANTHER" id="PTHR43108:SF6">
    <property type="entry name" value="N-SULPHOGLUCOSAMINE SULPHOHYDROLASE"/>
    <property type="match status" value="1"/>
</dbReference>
<dbReference type="SUPFAM" id="SSF53649">
    <property type="entry name" value="Alkaline phosphatase-like"/>
    <property type="match status" value="1"/>
</dbReference>
<evidence type="ECO:0000259" key="3">
    <source>
        <dbReference type="Pfam" id="PF16347"/>
    </source>
</evidence>
<evidence type="ECO:0000256" key="1">
    <source>
        <dbReference type="ARBA" id="ARBA00008779"/>
    </source>
</evidence>
<dbReference type="PANTHER" id="PTHR43108">
    <property type="entry name" value="N-ACETYLGLUCOSAMINE-6-SULFATASE FAMILY MEMBER"/>
    <property type="match status" value="1"/>
</dbReference>
<gene>
    <name evidence="4" type="ORF">Bcop_1989</name>
</gene>
<dbReference type="GO" id="GO:0008449">
    <property type="term" value="F:N-acetylglucosamine-6-sulfatase activity"/>
    <property type="evidence" value="ECO:0007669"/>
    <property type="project" value="UniProtKB-EC"/>
</dbReference>
<dbReference type="HOGENOM" id="CLU_006332_9_3_10"/>
<dbReference type="InterPro" id="IPR032506">
    <property type="entry name" value="SGSH_C"/>
</dbReference>
<dbReference type="InterPro" id="IPR017850">
    <property type="entry name" value="Alkaline_phosphatase_core_sf"/>
</dbReference>
<dbReference type="STRING" id="679937.Bcop_1989"/>
<evidence type="ECO:0000256" key="2">
    <source>
        <dbReference type="ARBA" id="ARBA00022801"/>
    </source>
</evidence>
<comment type="similarity">
    <text evidence="1">Belongs to the sulfatase family.</text>
</comment>
<keyword evidence="2 4" id="KW-0378">Hydrolase</keyword>
<dbReference type="eggNOG" id="COG3119">
    <property type="taxonomic scope" value="Bacteria"/>
</dbReference>